<dbReference type="RefSeq" id="WP_091713587.1">
    <property type="nucleotide sequence ID" value="NZ_FOSH01000008.1"/>
</dbReference>
<dbReference type="InterPro" id="IPR041489">
    <property type="entry name" value="PDZ_6"/>
</dbReference>
<evidence type="ECO:0000313" key="14">
    <source>
        <dbReference type="Proteomes" id="UP000198924"/>
    </source>
</evidence>
<dbReference type="Proteomes" id="UP000198924">
    <property type="component" value="Unassembled WGS sequence"/>
</dbReference>
<dbReference type="InterPro" id="IPR036034">
    <property type="entry name" value="PDZ_sf"/>
</dbReference>
<dbReference type="NCBIfam" id="TIGR00054">
    <property type="entry name" value="RIP metalloprotease RseP"/>
    <property type="match status" value="1"/>
</dbReference>
<feature type="transmembrane region" description="Helical" evidence="11">
    <location>
        <begin position="6"/>
        <end position="25"/>
    </location>
</feature>
<evidence type="ECO:0000256" key="10">
    <source>
        <dbReference type="ARBA" id="ARBA00023136"/>
    </source>
</evidence>
<comment type="subcellular location">
    <subcellularLocation>
        <location evidence="2">Membrane</location>
        <topology evidence="2">Multi-pass membrane protein</topology>
    </subcellularLocation>
</comment>
<accession>A0A1I3YP84</accession>
<gene>
    <name evidence="13" type="ORF">SAMN04488079_108159</name>
</gene>
<evidence type="ECO:0000256" key="7">
    <source>
        <dbReference type="ARBA" id="ARBA00022833"/>
    </source>
</evidence>
<dbReference type="GO" id="GO:0004222">
    <property type="term" value="F:metalloendopeptidase activity"/>
    <property type="evidence" value="ECO:0007669"/>
    <property type="project" value="InterPro"/>
</dbReference>
<dbReference type="AlphaFoldDB" id="A0A1I3YP84"/>
<feature type="domain" description="PDZ" evidence="12">
    <location>
        <begin position="126"/>
        <end position="154"/>
    </location>
</feature>
<comment type="similarity">
    <text evidence="3 11">Belongs to the peptidase M50B family.</text>
</comment>
<sequence>MHSLIFFLIALAILIIIHEYGHFWVARRCGVKVLRFSVGFGKPIWQKVGKDGTEYVLAPIPMGGYVKMLDEREMPVSEEQAQFAFNRQSLAKRVAIVSAGPIANLLFAIVAYWILLVVGVSGIKPFIDDVRPASIAAEAGLHAGDEILQIDGSDTPTWNSVYKALIQKAEYGEKIAITVSSTGIKQEYSLTLPQVGLDQVGNILQKIGIEPLRPAVKPILGEVMPDSPAEKAGLKPGDTLLSAQQKTIPNWNQWVELIQQSSGKKLDIEVQRDDERLGLTLVPETGEDGKGRIGAAVDASKTAIPQDLKADLRYGPIDAVKYAVIQTWDFSSSTLKSLWGMITGKVSTDNLGGPISIAQIAGSSAEQGVMSFISFLAMISITLGILNLLPIPMLDGGHLAMFAFEAVRGKPLSDTVQVQIQKVGFLVLIMVMFIAFFNDLSRVFG</sequence>
<dbReference type="InterPro" id="IPR004387">
    <property type="entry name" value="Pept_M50_Zn"/>
</dbReference>
<dbReference type="SUPFAM" id="SSF50156">
    <property type="entry name" value="PDZ domain-like"/>
    <property type="match status" value="2"/>
</dbReference>
<keyword evidence="6 11" id="KW-0378">Hydrolase</keyword>
<evidence type="ECO:0000256" key="9">
    <source>
        <dbReference type="ARBA" id="ARBA00023049"/>
    </source>
</evidence>
<evidence type="ECO:0000259" key="12">
    <source>
        <dbReference type="PROSITE" id="PS50106"/>
    </source>
</evidence>
<dbReference type="STRING" id="45496.SAMN04488079_108159"/>
<name>A0A1I3YP84_9GAMM</name>
<keyword evidence="14" id="KW-1185">Reference proteome</keyword>
<evidence type="ECO:0000256" key="5">
    <source>
        <dbReference type="ARBA" id="ARBA00022692"/>
    </source>
</evidence>
<keyword evidence="11" id="KW-0479">Metal-binding</keyword>
<dbReference type="OrthoDB" id="9782003at2"/>
<evidence type="ECO:0000256" key="1">
    <source>
        <dbReference type="ARBA" id="ARBA00001947"/>
    </source>
</evidence>
<evidence type="ECO:0000313" key="13">
    <source>
        <dbReference type="EMBL" id="SFK33668.1"/>
    </source>
</evidence>
<feature type="transmembrane region" description="Helical" evidence="11">
    <location>
        <begin position="423"/>
        <end position="444"/>
    </location>
</feature>
<dbReference type="PROSITE" id="PS50106">
    <property type="entry name" value="PDZ"/>
    <property type="match status" value="1"/>
</dbReference>
<evidence type="ECO:0000256" key="2">
    <source>
        <dbReference type="ARBA" id="ARBA00004141"/>
    </source>
</evidence>
<evidence type="ECO:0000256" key="11">
    <source>
        <dbReference type="RuleBase" id="RU362031"/>
    </source>
</evidence>
<comment type="cofactor">
    <cofactor evidence="1 11">
        <name>Zn(2+)</name>
        <dbReference type="ChEBI" id="CHEBI:29105"/>
    </cofactor>
</comment>
<dbReference type="Gene3D" id="2.30.42.10">
    <property type="match status" value="2"/>
</dbReference>
<evidence type="ECO:0000256" key="3">
    <source>
        <dbReference type="ARBA" id="ARBA00007931"/>
    </source>
</evidence>
<keyword evidence="5 11" id="KW-0812">Transmembrane</keyword>
<feature type="transmembrane region" description="Helical" evidence="11">
    <location>
        <begin position="369"/>
        <end position="389"/>
    </location>
</feature>
<keyword evidence="8 11" id="KW-1133">Transmembrane helix</keyword>
<dbReference type="PANTHER" id="PTHR42837:SF2">
    <property type="entry name" value="MEMBRANE METALLOPROTEASE ARASP2, CHLOROPLASTIC-RELATED"/>
    <property type="match status" value="1"/>
</dbReference>
<keyword evidence="10 11" id="KW-0472">Membrane</keyword>
<keyword evidence="4 13" id="KW-0645">Protease</keyword>
<dbReference type="CDD" id="cd23081">
    <property type="entry name" value="cpPDZ_EcRseP-like"/>
    <property type="match status" value="1"/>
</dbReference>
<dbReference type="CDD" id="cd06163">
    <property type="entry name" value="S2P-M50_PDZ_RseP-like"/>
    <property type="match status" value="2"/>
</dbReference>
<dbReference type="EC" id="3.4.24.-" evidence="11"/>
<evidence type="ECO:0000256" key="6">
    <source>
        <dbReference type="ARBA" id="ARBA00022801"/>
    </source>
</evidence>
<dbReference type="Pfam" id="PF17820">
    <property type="entry name" value="PDZ_6"/>
    <property type="match status" value="2"/>
</dbReference>
<keyword evidence="9 11" id="KW-0482">Metalloprotease</keyword>
<dbReference type="GO" id="GO:0046872">
    <property type="term" value="F:metal ion binding"/>
    <property type="evidence" value="ECO:0007669"/>
    <property type="project" value="UniProtKB-KW"/>
</dbReference>
<keyword evidence="7 11" id="KW-0862">Zinc</keyword>
<dbReference type="InterPro" id="IPR001478">
    <property type="entry name" value="PDZ"/>
</dbReference>
<protein>
    <recommendedName>
        <fullName evidence="11">Zinc metalloprotease</fullName>
        <ecNumber evidence="11">3.4.24.-</ecNumber>
    </recommendedName>
</protein>
<dbReference type="EMBL" id="FOSH01000008">
    <property type="protein sequence ID" value="SFK33668.1"/>
    <property type="molecule type" value="Genomic_DNA"/>
</dbReference>
<dbReference type="InterPro" id="IPR008915">
    <property type="entry name" value="Peptidase_M50"/>
</dbReference>
<reference evidence="14" key="1">
    <citation type="submission" date="2016-10" db="EMBL/GenBank/DDBJ databases">
        <authorList>
            <person name="Varghese N."/>
            <person name="Submissions S."/>
        </authorList>
    </citation>
    <scope>NUCLEOTIDE SEQUENCE [LARGE SCALE GENOMIC DNA]</scope>
    <source>
        <strain evidence="14">DSM 11578</strain>
    </source>
</reference>
<evidence type="ECO:0000256" key="4">
    <source>
        <dbReference type="ARBA" id="ARBA00022670"/>
    </source>
</evidence>
<dbReference type="PANTHER" id="PTHR42837">
    <property type="entry name" value="REGULATOR OF SIGMA-E PROTEASE RSEP"/>
    <property type="match status" value="1"/>
</dbReference>
<dbReference type="GO" id="GO:0016020">
    <property type="term" value="C:membrane"/>
    <property type="evidence" value="ECO:0007669"/>
    <property type="project" value="UniProtKB-SubCell"/>
</dbReference>
<dbReference type="SMART" id="SM00228">
    <property type="entry name" value="PDZ"/>
    <property type="match status" value="2"/>
</dbReference>
<dbReference type="Pfam" id="PF02163">
    <property type="entry name" value="Peptidase_M50"/>
    <property type="match status" value="1"/>
</dbReference>
<proteinExistence type="inferred from homology"/>
<organism evidence="13 14">
    <name type="scientific">Methylophaga sulfidovorans</name>
    <dbReference type="NCBI Taxonomy" id="45496"/>
    <lineage>
        <taxon>Bacteria</taxon>
        <taxon>Pseudomonadati</taxon>
        <taxon>Pseudomonadota</taxon>
        <taxon>Gammaproteobacteria</taxon>
        <taxon>Thiotrichales</taxon>
        <taxon>Piscirickettsiaceae</taxon>
        <taxon>Methylophaga</taxon>
    </lineage>
</organism>
<feature type="transmembrane region" description="Helical" evidence="11">
    <location>
        <begin position="94"/>
        <end position="115"/>
    </location>
</feature>
<dbReference type="GO" id="GO:0006508">
    <property type="term" value="P:proteolysis"/>
    <property type="evidence" value="ECO:0007669"/>
    <property type="project" value="UniProtKB-KW"/>
</dbReference>
<evidence type="ECO:0000256" key="8">
    <source>
        <dbReference type="ARBA" id="ARBA00022989"/>
    </source>
</evidence>